<evidence type="ECO:0000313" key="2">
    <source>
        <dbReference type="Proteomes" id="UP000006462"/>
    </source>
</evidence>
<gene>
    <name evidence="1" type="ORF">HMPREF7215_1025</name>
</gene>
<name>A0ABP2HQD6_9BACT</name>
<keyword evidence="2" id="KW-1185">Reference proteome</keyword>
<sequence>MFHVEHRRPLSVFFFSPRLRGGRLAFPLSAKFGLAPLAFAR</sequence>
<accession>A0ABP2HQD6</accession>
<reference evidence="1 2" key="1">
    <citation type="submission" date="2009-12" db="EMBL/GenBank/DDBJ databases">
        <authorList>
            <person name="Shrivastava S."/>
            <person name="Madupu R."/>
            <person name="Durkin A.S."/>
            <person name="Torralba M."/>
            <person name="Methe B."/>
            <person name="Sutton G.G."/>
            <person name="Strausberg R.L."/>
            <person name="Nelson K.E."/>
        </authorList>
    </citation>
    <scope>NUCLEOTIDE SEQUENCE [LARGE SCALE GENOMIC DNA]</scope>
    <source>
        <strain evidence="1 2">W5455</strain>
    </source>
</reference>
<dbReference type="EMBL" id="ADFP01000124">
    <property type="protein sequence ID" value="EFB89649.1"/>
    <property type="molecule type" value="Genomic_DNA"/>
</dbReference>
<comment type="caution">
    <text evidence="1">The sequence shown here is derived from an EMBL/GenBank/DDBJ whole genome shotgun (WGS) entry which is preliminary data.</text>
</comment>
<dbReference type="Proteomes" id="UP000006462">
    <property type="component" value="Unassembled WGS sequence"/>
</dbReference>
<protein>
    <submittedName>
        <fullName evidence="1">Uncharacterized protein</fullName>
    </submittedName>
</protein>
<evidence type="ECO:0000313" key="1">
    <source>
        <dbReference type="EMBL" id="EFB89649.1"/>
    </source>
</evidence>
<proteinExistence type="predicted"/>
<organism evidence="1 2">
    <name type="scientific">Pyramidobacter piscolens W5455</name>
    <dbReference type="NCBI Taxonomy" id="352165"/>
    <lineage>
        <taxon>Bacteria</taxon>
        <taxon>Thermotogati</taxon>
        <taxon>Synergistota</taxon>
        <taxon>Synergistia</taxon>
        <taxon>Synergistales</taxon>
        <taxon>Dethiosulfovibrionaceae</taxon>
        <taxon>Pyramidobacter</taxon>
    </lineage>
</organism>